<dbReference type="InterPro" id="IPR027377">
    <property type="entry name" value="ZAR1/RTP1-5-like_Znf-3CxxC"/>
</dbReference>
<feature type="non-terminal residue" evidence="6">
    <location>
        <position position="1"/>
    </location>
</feature>
<feature type="region of interest" description="Disordered" evidence="4">
    <location>
        <begin position="59"/>
        <end position="125"/>
    </location>
</feature>
<protein>
    <recommendedName>
        <fullName evidence="5">3CxxC-type domain-containing protein</fullName>
    </recommendedName>
</protein>
<accession>A0A0B7AWP5</accession>
<keyword evidence="2" id="KW-0863">Zinc-finger</keyword>
<gene>
    <name evidence="6" type="primary">ORF147159</name>
</gene>
<proteinExistence type="predicted"/>
<dbReference type="GO" id="GO:0008270">
    <property type="term" value="F:zinc ion binding"/>
    <property type="evidence" value="ECO:0007669"/>
    <property type="project" value="UniProtKB-KW"/>
</dbReference>
<name>A0A0B7AWP5_9EUPU</name>
<evidence type="ECO:0000313" key="6">
    <source>
        <dbReference type="EMBL" id="CEK85253.1"/>
    </source>
</evidence>
<evidence type="ECO:0000256" key="2">
    <source>
        <dbReference type="ARBA" id="ARBA00022771"/>
    </source>
</evidence>
<dbReference type="AlphaFoldDB" id="A0A0B7AWP5"/>
<feature type="compositionally biased region" description="Gly residues" evidence="4">
    <location>
        <begin position="96"/>
        <end position="105"/>
    </location>
</feature>
<evidence type="ECO:0000256" key="3">
    <source>
        <dbReference type="ARBA" id="ARBA00022833"/>
    </source>
</evidence>
<feature type="domain" description="3CxxC-type" evidence="5">
    <location>
        <begin position="129"/>
        <end position="201"/>
    </location>
</feature>
<keyword evidence="3" id="KW-0862">Zinc</keyword>
<evidence type="ECO:0000256" key="4">
    <source>
        <dbReference type="SAM" id="MobiDB-lite"/>
    </source>
</evidence>
<keyword evidence="1" id="KW-0479">Metal-binding</keyword>
<evidence type="ECO:0000259" key="5">
    <source>
        <dbReference type="SMART" id="SM01328"/>
    </source>
</evidence>
<dbReference type="Pfam" id="PF13695">
    <property type="entry name" value="Zn_ribbon_3CxxC"/>
    <property type="match status" value="1"/>
</dbReference>
<dbReference type="SMART" id="SM01328">
    <property type="entry name" value="zf-3CxxC"/>
    <property type="match status" value="1"/>
</dbReference>
<dbReference type="EMBL" id="HACG01038388">
    <property type="protein sequence ID" value="CEK85253.1"/>
    <property type="molecule type" value="Transcribed_RNA"/>
</dbReference>
<sequence length="274" mass="31016">ERDGTCVLLHNTNQILLLNNTEGFSQVNMPEDTDVVADNVVAEDVVAEDVVAGDVVADKTKQKRRRRRGRKGKKELNNENVLKQENIKENVSTGVNGTGVNGTGNGPLNKKDKEVQPKRQKKSRRGADRYFGRFCCKVCRRSWDSAFVFTRTGTKKVLYKQRCMKCDSQDAWVNPHKLELLLCSICRSRVCECLCEDCGQLKHVRYLDSDNKKDKKVDNSFDYCDCDKRNKSRIGATIRPDKHHMSKLCQKCLQGRPCVGAGWEGEDASEANEP</sequence>
<feature type="compositionally biased region" description="Basic residues" evidence="4">
    <location>
        <begin position="61"/>
        <end position="73"/>
    </location>
</feature>
<evidence type="ECO:0000256" key="1">
    <source>
        <dbReference type="ARBA" id="ARBA00022723"/>
    </source>
</evidence>
<organism evidence="6">
    <name type="scientific">Arion vulgaris</name>
    <dbReference type="NCBI Taxonomy" id="1028688"/>
    <lineage>
        <taxon>Eukaryota</taxon>
        <taxon>Metazoa</taxon>
        <taxon>Spiralia</taxon>
        <taxon>Lophotrochozoa</taxon>
        <taxon>Mollusca</taxon>
        <taxon>Gastropoda</taxon>
        <taxon>Heterobranchia</taxon>
        <taxon>Euthyneura</taxon>
        <taxon>Panpulmonata</taxon>
        <taxon>Eupulmonata</taxon>
        <taxon>Stylommatophora</taxon>
        <taxon>Helicina</taxon>
        <taxon>Arionoidea</taxon>
        <taxon>Arionidae</taxon>
        <taxon>Arion</taxon>
    </lineage>
</organism>
<reference evidence="6" key="1">
    <citation type="submission" date="2014-12" db="EMBL/GenBank/DDBJ databases">
        <title>Insight into the proteome of Arion vulgaris.</title>
        <authorList>
            <person name="Aradska J."/>
            <person name="Bulat T."/>
            <person name="Smidak R."/>
            <person name="Sarate P."/>
            <person name="Gangsoo J."/>
            <person name="Sialana F."/>
            <person name="Bilban M."/>
            <person name="Lubec G."/>
        </authorList>
    </citation>
    <scope>NUCLEOTIDE SEQUENCE</scope>
    <source>
        <tissue evidence="6">Skin</tissue>
    </source>
</reference>